<dbReference type="PANTHER" id="PTHR41251:SF1">
    <property type="entry name" value="NON-HOMOLOGOUS END JOINING PROTEIN KU"/>
    <property type="match status" value="1"/>
</dbReference>
<dbReference type="Proteomes" id="UP001233535">
    <property type="component" value="Unassembled WGS sequence"/>
</dbReference>
<comment type="subunit">
    <text evidence="2">Homodimer. Interacts with LigD.</text>
</comment>
<evidence type="ECO:0000313" key="6">
    <source>
        <dbReference type="Proteomes" id="UP001233535"/>
    </source>
</evidence>
<keyword evidence="2" id="KW-0234">DNA repair</keyword>
<proteinExistence type="inferred from homology"/>
<evidence type="ECO:0000256" key="1">
    <source>
        <dbReference type="ARBA" id="ARBA00023125"/>
    </source>
</evidence>
<dbReference type="SUPFAM" id="SSF100939">
    <property type="entry name" value="SPOC domain-like"/>
    <property type="match status" value="1"/>
</dbReference>
<dbReference type="InterPro" id="IPR006164">
    <property type="entry name" value="DNA_bd_Ku70/Ku80"/>
</dbReference>
<dbReference type="Pfam" id="PF02735">
    <property type="entry name" value="Ku"/>
    <property type="match status" value="1"/>
</dbReference>
<name>A0ABU1C916_9GAMM</name>
<feature type="region of interest" description="Disordered" evidence="3">
    <location>
        <begin position="264"/>
        <end position="297"/>
    </location>
</feature>
<accession>A0ABU1C916</accession>
<dbReference type="EMBL" id="JARUHG010000001">
    <property type="protein sequence ID" value="MDR0181585.1"/>
    <property type="molecule type" value="Genomic_DNA"/>
</dbReference>
<keyword evidence="2" id="KW-0227">DNA damage</keyword>
<dbReference type="SMART" id="SM00559">
    <property type="entry name" value="Ku78"/>
    <property type="match status" value="1"/>
</dbReference>
<organism evidence="5 6">
    <name type="scientific">Lysobacter arvi</name>
    <dbReference type="NCBI Taxonomy" id="3038776"/>
    <lineage>
        <taxon>Bacteria</taxon>
        <taxon>Pseudomonadati</taxon>
        <taxon>Pseudomonadota</taxon>
        <taxon>Gammaproteobacteria</taxon>
        <taxon>Lysobacterales</taxon>
        <taxon>Lysobacteraceae</taxon>
        <taxon>Lysobacter</taxon>
    </lineage>
</organism>
<reference evidence="5 6" key="1">
    <citation type="submission" date="2023-04" db="EMBL/GenBank/DDBJ databases">
        <title>Lysobacter sp. strain UC isolated from soil sample.</title>
        <authorList>
            <person name="Choksket S."/>
            <person name="Harshvardhan F."/>
            <person name="Rana R."/>
            <person name="Patil P.B."/>
            <person name="Korpole S."/>
        </authorList>
    </citation>
    <scope>NUCLEOTIDE SEQUENCE [LARGE SCALE GENOMIC DNA]</scope>
    <source>
        <strain evidence="5 6">UC</strain>
    </source>
</reference>
<protein>
    <recommendedName>
        <fullName evidence="2">Non-homologous end joining protein Ku</fullName>
    </recommendedName>
</protein>
<evidence type="ECO:0000259" key="4">
    <source>
        <dbReference type="SMART" id="SM00559"/>
    </source>
</evidence>
<dbReference type="NCBIfam" id="TIGR02772">
    <property type="entry name" value="Ku_bact"/>
    <property type="match status" value="1"/>
</dbReference>
<comment type="similarity">
    <text evidence="2">Belongs to the prokaryotic Ku family.</text>
</comment>
<keyword evidence="2" id="KW-0233">DNA recombination</keyword>
<comment type="caution">
    <text evidence="5">The sequence shown here is derived from an EMBL/GenBank/DDBJ whole genome shotgun (WGS) entry which is preliminary data.</text>
</comment>
<dbReference type="HAMAP" id="MF_01875">
    <property type="entry name" value="Prokaryotic_Ku"/>
    <property type="match status" value="1"/>
</dbReference>
<feature type="compositionally biased region" description="Basic residues" evidence="3">
    <location>
        <begin position="276"/>
        <end position="297"/>
    </location>
</feature>
<dbReference type="PIRSF" id="PIRSF006493">
    <property type="entry name" value="Prok_Ku"/>
    <property type="match status" value="1"/>
</dbReference>
<dbReference type="Gene3D" id="2.40.290.10">
    <property type="match status" value="1"/>
</dbReference>
<gene>
    <name evidence="2" type="primary">ku</name>
    <name evidence="5" type="ORF">P8609_01190</name>
</gene>
<dbReference type="RefSeq" id="WP_309260772.1">
    <property type="nucleotide sequence ID" value="NZ_JARUHG010000001.1"/>
</dbReference>
<dbReference type="CDD" id="cd00789">
    <property type="entry name" value="KU_like"/>
    <property type="match status" value="1"/>
</dbReference>
<evidence type="ECO:0000256" key="2">
    <source>
        <dbReference type="HAMAP-Rule" id="MF_01875"/>
    </source>
</evidence>
<comment type="function">
    <text evidence="2">With LigD forms a non-homologous end joining (NHEJ) DNA repair enzyme, which repairs dsDNA breaks with reduced fidelity. Binds linear dsDNA with 5'- and 3'- overhangs but not closed circular dsDNA nor ssDNA. Recruits and stimulates the ligase activity of LigD.</text>
</comment>
<sequence length="297" mass="33565">MARPIWTGTLSFGLLNIPVKLMSGERRVDLSFRMLDSRNNAPVRYERVNAETGEEVPWKEIVKAFEYDKGSYVVLEESDIANAAPDHKESVDIDTFVDLEAIGPEYFEKPYVLEPGKKAEKGYVLLREVLKRTGQAGVGRVVIRTREYLAAVVPKDDALMLLILRFAQELVDPADYKLPEGGLEKWKITTREIDMAKQLIESMSSKWNPEDYKDDFRERLTKVIEDRVKSKHVVRKPTADEDNLPENAATNVIDFADLLKRSLEKKGGGKPTPAKKAAKKTAAKKTTARKRTGRKSA</sequence>
<dbReference type="InterPro" id="IPR016194">
    <property type="entry name" value="SPOC-like_C_dom_sf"/>
</dbReference>
<feature type="domain" description="Ku" evidence="4">
    <location>
        <begin position="53"/>
        <end position="181"/>
    </location>
</feature>
<keyword evidence="6" id="KW-1185">Reference proteome</keyword>
<evidence type="ECO:0000256" key="3">
    <source>
        <dbReference type="SAM" id="MobiDB-lite"/>
    </source>
</evidence>
<evidence type="ECO:0000313" key="5">
    <source>
        <dbReference type="EMBL" id="MDR0181585.1"/>
    </source>
</evidence>
<dbReference type="InterPro" id="IPR009187">
    <property type="entry name" value="Prok_Ku"/>
</dbReference>
<dbReference type="PANTHER" id="PTHR41251">
    <property type="entry name" value="NON-HOMOLOGOUS END JOINING PROTEIN KU"/>
    <property type="match status" value="1"/>
</dbReference>
<keyword evidence="1 2" id="KW-0238">DNA-binding</keyword>